<name>B2A3E4_NATTJ</name>
<dbReference type="HOGENOM" id="CLU_2974671_0_0_9"/>
<feature type="transmembrane region" description="Helical" evidence="1">
    <location>
        <begin position="20"/>
        <end position="46"/>
    </location>
</feature>
<dbReference type="InParanoid" id="B2A3E4"/>
<dbReference type="KEGG" id="nth:Nther_2825"/>
<dbReference type="AlphaFoldDB" id="B2A3E4"/>
<dbReference type="RefSeq" id="WP_012449206.1">
    <property type="nucleotide sequence ID" value="NC_010718.1"/>
</dbReference>
<reference evidence="3 4" key="1">
    <citation type="submission" date="2008-04" db="EMBL/GenBank/DDBJ databases">
        <title>Complete sequence of chromosome of Natranaerobius thermophilus JW/NM-WN-LF.</title>
        <authorList>
            <consortium name="US DOE Joint Genome Institute"/>
            <person name="Copeland A."/>
            <person name="Lucas S."/>
            <person name="Lapidus A."/>
            <person name="Glavina del Rio T."/>
            <person name="Dalin E."/>
            <person name="Tice H."/>
            <person name="Bruce D."/>
            <person name="Goodwin L."/>
            <person name="Pitluck S."/>
            <person name="Chertkov O."/>
            <person name="Brettin T."/>
            <person name="Detter J.C."/>
            <person name="Han C."/>
            <person name="Kuske C.R."/>
            <person name="Schmutz J."/>
            <person name="Larimer F."/>
            <person name="Land M."/>
            <person name="Hauser L."/>
            <person name="Kyrpides N."/>
            <person name="Lykidis A."/>
            <person name="Mesbah N.M."/>
            <person name="Wiegel J."/>
        </authorList>
    </citation>
    <scope>NUCLEOTIDE SEQUENCE [LARGE SCALE GENOMIC DNA]</scope>
    <source>
        <strain evidence="4">ATCC BAA-1301 / DSM 18059 / JW/NM-WN-LF</strain>
    </source>
</reference>
<evidence type="ECO:0000313" key="4">
    <source>
        <dbReference type="Proteomes" id="UP000001683"/>
    </source>
</evidence>
<gene>
    <name evidence="3" type="ordered locus">Nther_2825</name>
</gene>
<keyword evidence="1" id="KW-1133">Transmembrane helix</keyword>
<organism evidence="3 4">
    <name type="scientific">Natranaerobius thermophilus (strain ATCC BAA-1301 / DSM 18059 / JW/NM-WN-LF)</name>
    <dbReference type="NCBI Taxonomy" id="457570"/>
    <lineage>
        <taxon>Bacteria</taxon>
        <taxon>Bacillati</taxon>
        <taxon>Bacillota</taxon>
        <taxon>Clostridia</taxon>
        <taxon>Natranaerobiales</taxon>
        <taxon>Natranaerobiaceae</taxon>
        <taxon>Natranaerobius</taxon>
    </lineage>
</organism>
<reference evidence="3 4" key="2">
    <citation type="journal article" date="2011" name="J. Bacteriol.">
        <title>Complete genome sequence of the anaerobic, halophilic alkalithermophile Natranaerobius thermophilus JW/NM-WN-LF.</title>
        <authorList>
            <person name="Zhao B."/>
            <person name="Mesbah N.M."/>
            <person name="Dalin E."/>
            <person name="Goodwin L."/>
            <person name="Nolan M."/>
            <person name="Pitluck S."/>
            <person name="Chertkov O."/>
            <person name="Brettin T.S."/>
            <person name="Han J."/>
            <person name="Larimer F.W."/>
            <person name="Land M.L."/>
            <person name="Hauser L."/>
            <person name="Kyrpides N."/>
            <person name="Wiegel J."/>
        </authorList>
    </citation>
    <scope>NUCLEOTIDE SEQUENCE [LARGE SCALE GENOMIC DNA]</scope>
    <source>
        <strain evidence="4">ATCC BAA-1301 / DSM 18059 / JW/NM-WN-LF</strain>
    </source>
</reference>
<proteinExistence type="predicted"/>
<feature type="domain" description="Inner membrane protein YgaP-like transmembrane" evidence="2">
    <location>
        <begin position="8"/>
        <end position="58"/>
    </location>
</feature>
<evidence type="ECO:0000256" key="1">
    <source>
        <dbReference type="SAM" id="Phobius"/>
    </source>
</evidence>
<dbReference type="Pfam" id="PF11127">
    <property type="entry name" value="YgaP-like_TM"/>
    <property type="match status" value="1"/>
</dbReference>
<sequence length="58" mass="6265">MIDSMYIQKNVGFYDRIIRIVIGIGLIVVPVLFGFPGWLIALLAALGGSNILEGVLGF</sequence>
<dbReference type="EMBL" id="CP001034">
    <property type="protein sequence ID" value="ACB86373.1"/>
    <property type="molecule type" value="Genomic_DNA"/>
</dbReference>
<keyword evidence="4" id="KW-1185">Reference proteome</keyword>
<dbReference type="InterPro" id="IPR021309">
    <property type="entry name" value="YgaP-like_TM"/>
</dbReference>
<dbReference type="STRING" id="457570.Nther_2825"/>
<protein>
    <recommendedName>
        <fullName evidence="2">Inner membrane protein YgaP-like transmembrane domain-containing protein</fullName>
    </recommendedName>
</protein>
<keyword evidence="1" id="KW-0812">Transmembrane</keyword>
<evidence type="ECO:0000313" key="3">
    <source>
        <dbReference type="EMBL" id="ACB86373.1"/>
    </source>
</evidence>
<accession>B2A3E4</accession>
<evidence type="ECO:0000259" key="2">
    <source>
        <dbReference type="Pfam" id="PF11127"/>
    </source>
</evidence>
<keyword evidence="1" id="KW-0472">Membrane</keyword>
<dbReference type="Proteomes" id="UP000001683">
    <property type="component" value="Chromosome"/>
</dbReference>